<dbReference type="Gramene" id="CDY09239">
    <property type="protein sequence ID" value="CDY09239"/>
    <property type="gene ID" value="GSBRNA2T00001492001"/>
</dbReference>
<sequence>MCNRRYLTTRPLCTKCRSRCKFSIFLKEKNKASRYFCSSNCVYFYFN</sequence>
<protein>
    <submittedName>
        <fullName evidence="2">(rape) hypothetical protein</fullName>
    </submittedName>
    <submittedName>
        <fullName evidence="3">BnaA02g06630D protein</fullName>
    </submittedName>
    <submittedName>
        <fullName evidence="4">BnaA02g06650D protein</fullName>
    </submittedName>
</protein>
<dbReference type="EMBL" id="HG994366">
    <property type="protein sequence ID" value="CAF1890726.1"/>
    <property type="molecule type" value="Genomic_DNA"/>
</dbReference>
<evidence type="ECO:0000313" key="4">
    <source>
        <dbReference type="EMBL" id="CDY09239.1"/>
    </source>
</evidence>
<reference evidence="4" key="2">
    <citation type="submission" date="2014-06" db="EMBL/GenBank/DDBJ databases">
        <authorList>
            <person name="Genoscope - CEA"/>
        </authorList>
    </citation>
    <scope>NUCLEOTIDE SEQUENCE</scope>
</reference>
<gene>
    <name evidence="4" type="primary">BnaA02g06650D</name>
    <name evidence="3" type="synonym">BnaA02g06630D</name>
    <name evidence="2" type="ORF">DARMORV10_C02P11990.1</name>
    <name evidence="3" type="ORF">GSBRNA2T00001490001</name>
    <name evidence="4" type="ORF">GSBRNA2T00001492001</name>
</gene>
<dbReference type="Proteomes" id="UP000028999">
    <property type="component" value="Unassembled WGS sequence"/>
</dbReference>
<reference evidence="2" key="3">
    <citation type="submission" date="2021-01" db="EMBL/GenBank/DDBJ databases">
        <authorList>
            <consortium name="Genoscope - CEA"/>
            <person name="William W."/>
        </authorList>
    </citation>
    <scope>NUCLEOTIDE SEQUENCE</scope>
</reference>
<keyword evidence="5" id="KW-1185">Reference proteome</keyword>
<reference evidence="4 5" key="1">
    <citation type="journal article" date="2014" name="Science">
        <title>Plant genetics. Early allopolyploid evolution in the post-Neolithic Brassica napus oilseed genome.</title>
        <authorList>
            <person name="Chalhoub B."/>
            <person name="Denoeud F."/>
            <person name="Liu S."/>
            <person name="Parkin I.A."/>
            <person name="Tang H."/>
            <person name="Wang X."/>
            <person name="Chiquet J."/>
            <person name="Belcram H."/>
            <person name="Tong C."/>
            <person name="Samans B."/>
            <person name="Correa M."/>
            <person name="Da Silva C."/>
            <person name="Just J."/>
            <person name="Falentin C."/>
            <person name="Koh C.S."/>
            <person name="Le Clainche I."/>
            <person name="Bernard M."/>
            <person name="Bento P."/>
            <person name="Noel B."/>
            <person name="Labadie K."/>
            <person name="Alberti A."/>
            <person name="Charles M."/>
            <person name="Arnaud D."/>
            <person name="Guo H."/>
            <person name="Daviaud C."/>
            <person name="Alamery S."/>
            <person name="Jabbari K."/>
            <person name="Zhao M."/>
            <person name="Edger P.P."/>
            <person name="Chelaifa H."/>
            <person name="Tack D."/>
            <person name="Lassalle G."/>
            <person name="Mestiri I."/>
            <person name="Schnel N."/>
            <person name="Le Paslier M.C."/>
            <person name="Fan G."/>
            <person name="Renault V."/>
            <person name="Bayer P.E."/>
            <person name="Golicz A.A."/>
            <person name="Manoli S."/>
            <person name="Lee T.H."/>
            <person name="Thi V.H."/>
            <person name="Chalabi S."/>
            <person name="Hu Q."/>
            <person name="Fan C."/>
            <person name="Tollenaere R."/>
            <person name="Lu Y."/>
            <person name="Battail C."/>
            <person name="Shen J."/>
            <person name="Sidebottom C.H."/>
            <person name="Wang X."/>
            <person name="Canaguier A."/>
            <person name="Chauveau A."/>
            <person name="Berard A."/>
            <person name="Deniot G."/>
            <person name="Guan M."/>
            <person name="Liu Z."/>
            <person name="Sun F."/>
            <person name="Lim Y.P."/>
            <person name="Lyons E."/>
            <person name="Town C.D."/>
            <person name="Bancroft I."/>
            <person name="Wang X."/>
            <person name="Meng J."/>
            <person name="Ma J."/>
            <person name="Pires J.C."/>
            <person name="King G.J."/>
            <person name="Brunel D."/>
            <person name="Delourme R."/>
            <person name="Renard M."/>
            <person name="Aury J.M."/>
            <person name="Adams K.L."/>
            <person name="Batley J."/>
            <person name="Snowdon R.J."/>
            <person name="Tost J."/>
            <person name="Edwards D."/>
            <person name="Zhou Y."/>
            <person name="Hua W."/>
            <person name="Sharpe A.G."/>
            <person name="Paterson A.H."/>
            <person name="Guan C."/>
            <person name="Wincker P."/>
        </authorList>
    </citation>
    <scope>NUCLEOTIDE SEQUENCE [LARGE SCALE GENOMIC DNA]</scope>
    <source>
        <strain evidence="5">cv. Darmor-bzh</strain>
    </source>
</reference>
<dbReference type="AlphaFoldDB" id="A0A078F872"/>
<proteinExistence type="predicted"/>
<feature type="domain" description="DC1-like C-terminal" evidence="1">
    <location>
        <begin position="8"/>
        <end position="42"/>
    </location>
</feature>
<dbReference type="Gramene" id="CDY09237">
    <property type="protein sequence ID" value="CDY09237"/>
    <property type="gene ID" value="GSBRNA2T00001490001"/>
</dbReference>
<organism evidence="4 5">
    <name type="scientific">Brassica napus</name>
    <name type="common">Rape</name>
    <dbReference type="NCBI Taxonomy" id="3708"/>
    <lineage>
        <taxon>Eukaryota</taxon>
        <taxon>Viridiplantae</taxon>
        <taxon>Streptophyta</taxon>
        <taxon>Embryophyta</taxon>
        <taxon>Tracheophyta</taxon>
        <taxon>Spermatophyta</taxon>
        <taxon>Magnoliopsida</taxon>
        <taxon>eudicotyledons</taxon>
        <taxon>Gunneridae</taxon>
        <taxon>Pentapetalae</taxon>
        <taxon>rosids</taxon>
        <taxon>malvids</taxon>
        <taxon>Brassicales</taxon>
        <taxon>Brassicaceae</taxon>
        <taxon>Brassiceae</taxon>
        <taxon>Brassica</taxon>
    </lineage>
</organism>
<evidence type="ECO:0000313" key="2">
    <source>
        <dbReference type="EMBL" id="CAF1890726.1"/>
    </source>
</evidence>
<evidence type="ECO:0000313" key="3">
    <source>
        <dbReference type="EMBL" id="CDY09237.1"/>
    </source>
</evidence>
<dbReference type="Pfam" id="PF22926">
    <property type="entry name" value="C1-like_CT"/>
    <property type="match status" value="1"/>
</dbReference>
<dbReference type="PaxDb" id="3708-A0A078F872"/>
<accession>A0A078F872</accession>
<dbReference type="Proteomes" id="UP001295469">
    <property type="component" value="Chromosome C02"/>
</dbReference>
<name>A0A078F872_BRANA</name>
<dbReference type="InterPro" id="IPR054483">
    <property type="entry name" value="DC1-like_CT"/>
</dbReference>
<evidence type="ECO:0000259" key="1">
    <source>
        <dbReference type="Pfam" id="PF22926"/>
    </source>
</evidence>
<dbReference type="EMBL" id="LK031993">
    <property type="protein sequence ID" value="CDY09237.1"/>
    <property type="molecule type" value="Genomic_DNA"/>
</dbReference>
<dbReference type="EMBL" id="LK031993">
    <property type="protein sequence ID" value="CDY09239.1"/>
    <property type="molecule type" value="Genomic_DNA"/>
</dbReference>
<evidence type="ECO:0000313" key="5">
    <source>
        <dbReference type="Proteomes" id="UP000028999"/>
    </source>
</evidence>